<dbReference type="EMBL" id="CP015005">
    <property type="protein sequence ID" value="AMS41148.1"/>
    <property type="molecule type" value="Genomic_DNA"/>
</dbReference>
<gene>
    <name evidence="1" type="ORF">AA2016_2219</name>
</gene>
<evidence type="ECO:0000313" key="2">
    <source>
        <dbReference type="Proteomes" id="UP000075755"/>
    </source>
</evidence>
<dbReference type="Proteomes" id="UP000075755">
    <property type="component" value="Chromosome"/>
</dbReference>
<dbReference type="KEGG" id="aak:AA2016_2219"/>
<accession>A0AAC8YMM7</accession>
<reference evidence="1 2" key="1">
    <citation type="submission" date="2016-03" db="EMBL/GenBank/DDBJ databases">
        <title>Complete genome of Aminobacter aminovorans KCTC 2477.</title>
        <authorList>
            <person name="Kim K.M."/>
        </authorList>
    </citation>
    <scope>NUCLEOTIDE SEQUENCE [LARGE SCALE GENOMIC DNA]</scope>
    <source>
        <strain evidence="1 2">KCTC 2477</strain>
    </source>
</reference>
<evidence type="ECO:0000313" key="1">
    <source>
        <dbReference type="EMBL" id="AMS41148.1"/>
    </source>
</evidence>
<name>A0AAC8YMM7_AMIAI</name>
<proteinExistence type="predicted"/>
<sequence length="208" mass="23446">MTLPLDMTGQKLNRWTVLSRTAERGGEAKWHCRCDCGTERVIGGARLRKGLTKSCGCYKSEVTTARSTKHGHATNGISPTYHSWAGMTARCTNPKHKDFHRYGGRGIQVCEAWQTFAGFVADMGEKPKGMTLERLDYNDHYRPGNCRWATHKEQARNKSNNRLMELNGQTKTLAEWVDVTGMNRGTLSDRILNGWTDKEALTTPVRQV</sequence>
<protein>
    <submittedName>
        <fullName evidence="1">AP2 domain protein</fullName>
    </submittedName>
</protein>
<dbReference type="AlphaFoldDB" id="A0AAC8YMM7"/>
<organism evidence="1 2">
    <name type="scientific">Aminobacter aminovorans</name>
    <name type="common">Chelatobacter heintzii</name>
    <dbReference type="NCBI Taxonomy" id="83263"/>
    <lineage>
        <taxon>Bacteria</taxon>
        <taxon>Pseudomonadati</taxon>
        <taxon>Pseudomonadota</taxon>
        <taxon>Alphaproteobacteria</taxon>
        <taxon>Hyphomicrobiales</taxon>
        <taxon>Phyllobacteriaceae</taxon>
        <taxon>Aminobacter</taxon>
    </lineage>
</organism>